<organism evidence="2 3">
    <name type="scientific">Kitasatospora arboriphila</name>
    <dbReference type="NCBI Taxonomy" id="258052"/>
    <lineage>
        <taxon>Bacteria</taxon>
        <taxon>Bacillati</taxon>
        <taxon>Actinomycetota</taxon>
        <taxon>Actinomycetes</taxon>
        <taxon>Kitasatosporales</taxon>
        <taxon>Streptomycetaceae</taxon>
        <taxon>Kitasatospora</taxon>
    </lineage>
</organism>
<dbReference type="Pfam" id="PF13688">
    <property type="entry name" value="Reprolysin_5"/>
    <property type="match status" value="1"/>
</dbReference>
<dbReference type="NCBIfam" id="NF047446">
    <property type="entry name" value="barrel_OmpL47"/>
    <property type="match status" value="1"/>
</dbReference>
<dbReference type="Proteomes" id="UP001499987">
    <property type="component" value="Unassembled WGS sequence"/>
</dbReference>
<name>A0ABN1TF66_9ACTN</name>
<comment type="caution">
    <text evidence="2">The sequence shown here is derived from an EMBL/GenBank/DDBJ whole genome shotgun (WGS) entry which is preliminary data.</text>
</comment>
<dbReference type="Gene3D" id="3.30.1920.20">
    <property type="match status" value="1"/>
</dbReference>
<dbReference type="SUPFAM" id="SSF55486">
    <property type="entry name" value="Metalloproteases ('zincins'), catalytic domain"/>
    <property type="match status" value="1"/>
</dbReference>
<proteinExistence type="predicted"/>
<dbReference type="Gene3D" id="2.60.270.50">
    <property type="match status" value="1"/>
</dbReference>
<dbReference type="InterPro" id="IPR058094">
    <property type="entry name" value="Ig-like_OmpL47-like"/>
</dbReference>
<dbReference type="InterPro" id="IPR024079">
    <property type="entry name" value="MetalloPept_cat_dom_sf"/>
</dbReference>
<evidence type="ECO:0000256" key="1">
    <source>
        <dbReference type="SAM" id="MobiDB-lite"/>
    </source>
</evidence>
<evidence type="ECO:0000313" key="3">
    <source>
        <dbReference type="Proteomes" id="UP001499987"/>
    </source>
</evidence>
<sequence length="649" mass="68395">MPSVTGMTVDRSLAAPGGPGLAGAPRRGGLAALFVLVLALLTVAASITPAAAARRAGGTVSVQFENKSDRDLTGFAINVPEGCLIPFAPATIAAGTTATWTVGPCQSAYGTRGTIDYTVQGENGATTRIGWDVPFTGPNSYTESAPTGYVIGHTGGTDPQTPVHWTFDCNSKTCDGIPDAWKLNGVTLDPGDGSAAKFIDLPAMGADVNRPDVFVQLDWMAGTAHSHAIDPAAIKKVVDAFKNAPYNKRGQTGTGINLHIDAGPNSIMNFATNTTWGTLSRAKQLTETTNLGTKVNGLYQWDAFTALKNATGGFRSTARGPIFHYAISAHNLESGSRSSGISAGTPGSDLIVSLGSFTNSVGTVDEQAGTLMHELGHNLGLRHSGNSDIPNHEPQYFSVMNYSYQFGLTVGTTKGLLDYSRQNLSLNETALDERVYPPTNPLYDVSHFCPGIDGTVGKFVTIQSSKAAVDWNCDGRISDTEVGVDVNGDGSQTALAGHDDWNALVLRGGAVGHSGADSAGVPAPTLENEATPEDEAMDLPVDVTPPVTTARTSAHPHKDGGHQGEGGHKGEVRVVLTATDDLSGVAMTEYNLDSRGWQTYTGPIVVTGEGKHRLLYRSVDHAQNQETDKYLVLRVDRNSEWHQEPTAEH</sequence>
<evidence type="ECO:0000313" key="2">
    <source>
        <dbReference type="EMBL" id="GAA1079541.1"/>
    </source>
</evidence>
<accession>A0ABN1TF66</accession>
<gene>
    <name evidence="2" type="ORF">GCM10009663_22390</name>
</gene>
<protein>
    <submittedName>
        <fullName evidence="2">Uncharacterized protein</fullName>
    </submittedName>
</protein>
<dbReference type="Gene3D" id="3.40.390.10">
    <property type="entry name" value="Collagenase (Catalytic Domain)"/>
    <property type="match status" value="1"/>
</dbReference>
<keyword evidence="3" id="KW-1185">Reference proteome</keyword>
<dbReference type="EMBL" id="BAAALD010000015">
    <property type="protein sequence ID" value="GAA1079541.1"/>
    <property type="molecule type" value="Genomic_DNA"/>
</dbReference>
<feature type="region of interest" description="Disordered" evidence="1">
    <location>
        <begin position="514"/>
        <end position="534"/>
    </location>
</feature>
<reference evidence="2 3" key="1">
    <citation type="journal article" date="2019" name="Int. J. Syst. Evol. Microbiol.">
        <title>The Global Catalogue of Microorganisms (GCM) 10K type strain sequencing project: providing services to taxonomists for standard genome sequencing and annotation.</title>
        <authorList>
            <consortium name="The Broad Institute Genomics Platform"/>
            <consortium name="The Broad Institute Genome Sequencing Center for Infectious Disease"/>
            <person name="Wu L."/>
            <person name="Ma J."/>
        </authorList>
    </citation>
    <scope>NUCLEOTIDE SEQUENCE [LARGE SCALE GENOMIC DNA]</scope>
    <source>
        <strain evidence="2 3">JCM 13002</strain>
    </source>
</reference>